<feature type="region of interest" description="Disordered" evidence="1">
    <location>
        <begin position="1"/>
        <end position="35"/>
    </location>
</feature>
<dbReference type="Proteomes" id="UP000606600">
    <property type="component" value="Unassembled WGS sequence"/>
</dbReference>
<accession>A0ABR7WQ02</accession>
<comment type="caution">
    <text evidence="2">The sequence shown here is derived from an EMBL/GenBank/DDBJ whole genome shotgun (WGS) entry which is preliminary data.</text>
</comment>
<dbReference type="EMBL" id="JACWMY010000005">
    <property type="protein sequence ID" value="MBD1364395.1"/>
    <property type="molecule type" value="Genomic_DNA"/>
</dbReference>
<reference evidence="2 3" key="1">
    <citation type="submission" date="2020-09" db="EMBL/GenBank/DDBJ databases">
        <title>Novel species of Mucilaginibacter isolated from a glacier on the Tibetan Plateau.</title>
        <authorList>
            <person name="Liu Q."/>
            <person name="Xin Y.-H."/>
        </authorList>
    </citation>
    <scope>NUCLEOTIDE SEQUENCE [LARGE SCALE GENOMIC DNA]</scope>
    <source>
        <strain evidence="2 3">ZT4R22</strain>
    </source>
</reference>
<feature type="compositionally biased region" description="Pro residues" evidence="1">
    <location>
        <begin position="1"/>
        <end position="12"/>
    </location>
</feature>
<keyword evidence="3" id="KW-1185">Reference proteome</keyword>
<dbReference type="RefSeq" id="WP_191189060.1">
    <property type="nucleotide sequence ID" value="NZ_JACWMY010000005.1"/>
</dbReference>
<gene>
    <name evidence="2" type="ORF">IDJ77_11300</name>
</gene>
<organism evidence="2 3">
    <name type="scientific">Mucilaginibacter pankratovii</name>
    <dbReference type="NCBI Taxonomy" id="2772110"/>
    <lineage>
        <taxon>Bacteria</taxon>
        <taxon>Pseudomonadati</taxon>
        <taxon>Bacteroidota</taxon>
        <taxon>Sphingobacteriia</taxon>
        <taxon>Sphingobacteriales</taxon>
        <taxon>Sphingobacteriaceae</taxon>
        <taxon>Mucilaginibacter</taxon>
    </lineage>
</organism>
<feature type="region of interest" description="Disordered" evidence="1">
    <location>
        <begin position="66"/>
        <end position="90"/>
    </location>
</feature>
<evidence type="ECO:0000313" key="2">
    <source>
        <dbReference type="EMBL" id="MBD1364395.1"/>
    </source>
</evidence>
<sequence>MHTPPPPPPATPPGIHSPAPERSAPGNAENYGKQAPTEVAFKAERPYHPYATHKIASTSNFSAFHKNAAHTNRLHIRKQAKQRAKRNSKR</sequence>
<name>A0ABR7WQ02_9SPHI</name>
<evidence type="ECO:0000256" key="1">
    <source>
        <dbReference type="SAM" id="MobiDB-lite"/>
    </source>
</evidence>
<evidence type="ECO:0000313" key="3">
    <source>
        <dbReference type="Proteomes" id="UP000606600"/>
    </source>
</evidence>
<protein>
    <submittedName>
        <fullName evidence="2">Uncharacterized protein</fullName>
    </submittedName>
</protein>
<feature type="compositionally biased region" description="Basic residues" evidence="1">
    <location>
        <begin position="72"/>
        <end position="90"/>
    </location>
</feature>
<proteinExistence type="predicted"/>